<dbReference type="PROSITE" id="PS00198">
    <property type="entry name" value="4FE4S_FER_1"/>
    <property type="match status" value="2"/>
</dbReference>
<evidence type="ECO:0000259" key="5">
    <source>
        <dbReference type="PROSITE" id="PS51379"/>
    </source>
</evidence>
<name>A0A562RVS9_9BACT</name>
<organism evidence="6 7">
    <name type="scientific">Desulfobotulus alkaliphilus</name>
    <dbReference type="NCBI Taxonomy" id="622671"/>
    <lineage>
        <taxon>Bacteria</taxon>
        <taxon>Pseudomonadati</taxon>
        <taxon>Thermodesulfobacteriota</taxon>
        <taxon>Desulfobacteria</taxon>
        <taxon>Desulfobacterales</taxon>
        <taxon>Desulfobacteraceae</taxon>
        <taxon>Desulfobotulus</taxon>
    </lineage>
</organism>
<dbReference type="PANTHER" id="PTHR43687:SF1">
    <property type="entry name" value="FERREDOXIN III"/>
    <property type="match status" value="1"/>
</dbReference>
<dbReference type="InterPro" id="IPR017900">
    <property type="entry name" value="4Fe4S_Fe_S_CS"/>
</dbReference>
<evidence type="ECO:0000256" key="2">
    <source>
        <dbReference type="ARBA" id="ARBA00022723"/>
    </source>
</evidence>
<keyword evidence="4" id="KW-0411">Iron-sulfur</keyword>
<evidence type="ECO:0000256" key="3">
    <source>
        <dbReference type="ARBA" id="ARBA00023004"/>
    </source>
</evidence>
<keyword evidence="1" id="KW-0004">4Fe-4S</keyword>
<dbReference type="Gene3D" id="3.30.70.20">
    <property type="match status" value="1"/>
</dbReference>
<dbReference type="InterPro" id="IPR050572">
    <property type="entry name" value="Fe-S_Ferredoxin"/>
</dbReference>
<protein>
    <submittedName>
        <fullName evidence="6">4Fe-4S dicluster protein</fullName>
    </submittedName>
</protein>
<reference evidence="6 7" key="1">
    <citation type="submission" date="2019-07" db="EMBL/GenBank/DDBJ databases">
        <title>Genome sequencing of 100 strains of the haloalkaliphilic chemolithoautotrophic sulfur-oxidizing bacterium Thioalkalivibrio.</title>
        <authorList>
            <person name="Muyzer G."/>
        </authorList>
    </citation>
    <scope>NUCLEOTIDE SEQUENCE [LARGE SCALE GENOMIC DNA]</scope>
    <source>
        <strain evidence="6 7">ASO4-4</strain>
    </source>
</reference>
<dbReference type="Pfam" id="PF13237">
    <property type="entry name" value="Fer4_10"/>
    <property type="match status" value="1"/>
</dbReference>
<accession>A0A562RVS9</accession>
<gene>
    <name evidence="6" type="ORF">LZ24_01296</name>
</gene>
<dbReference type="Proteomes" id="UP000318307">
    <property type="component" value="Unassembled WGS sequence"/>
</dbReference>
<proteinExistence type="predicted"/>
<dbReference type="AlphaFoldDB" id="A0A562RVS9"/>
<dbReference type="SUPFAM" id="SSF54862">
    <property type="entry name" value="4Fe-4S ferredoxins"/>
    <property type="match status" value="1"/>
</dbReference>
<evidence type="ECO:0000313" key="7">
    <source>
        <dbReference type="Proteomes" id="UP000318307"/>
    </source>
</evidence>
<comment type="caution">
    <text evidence="6">The sequence shown here is derived from an EMBL/GenBank/DDBJ whole genome shotgun (WGS) entry which is preliminary data.</text>
</comment>
<dbReference type="GO" id="GO:0046872">
    <property type="term" value="F:metal ion binding"/>
    <property type="evidence" value="ECO:0007669"/>
    <property type="project" value="UniProtKB-KW"/>
</dbReference>
<keyword evidence="7" id="KW-1185">Reference proteome</keyword>
<dbReference type="InterPro" id="IPR017896">
    <property type="entry name" value="4Fe4S_Fe-S-bd"/>
</dbReference>
<dbReference type="OrthoDB" id="9807879at2"/>
<evidence type="ECO:0000256" key="4">
    <source>
        <dbReference type="ARBA" id="ARBA00023014"/>
    </source>
</evidence>
<dbReference type="PANTHER" id="PTHR43687">
    <property type="entry name" value="ADENYLYLSULFATE REDUCTASE, BETA SUBUNIT"/>
    <property type="match status" value="1"/>
</dbReference>
<dbReference type="RefSeq" id="WP_144683669.1">
    <property type="nucleotide sequence ID" value="NZ_VLLC01000008.1"/>
</dbReference>
<feature type="domain" description="4Fe-4S ferredoxin-type" evidence="5">
    <location>
        <begin position="33"/>
        <end position="62"/>
    </location>
</feature>
<dbReference type="EMBL" id="VLLC01000008">
    <property type="protein sequence ID" value="TWI73209.1"/>
    <property type="molecule type" value="Genomic_DNA"/>
</dbReference>
<sequence length="62" mass="6746">MSYEPIVDQDKCIGCEECVDVCPVDVFEMKDGKSEVVNVDECLGCESCLEVCEPTAIVINGL</sequence>
<keyword evidence="2" id="KW-0479">Metal-binding</keyword>
<evidence type="ECO:0000256" key="1">
    <source>
        <dbReference type="ARBA" id="ARBA00022485"/>
    </source>
</evidence>
<keyword evidence="3" id="KW-0408">Iron</keyword>
<feature type="domain" description="4Fe-4S ferredoxin-type" evidence="5">
    <location>
        <begin position="3"/>
        <end position="32"/>
    </location>
</feature>
<evidence type="ECO:0000313" key="6">
    <source>
        <dbReference type="EMBL" id="TWI73209.1"/>
    </source>
</evidence>
<dbReference type="GO" id="GO:0051539">
    <property type="term" value="F:4 iron, 4 sulfur cluster binding"/>
    <property type="evidence" value="ECO:0007669"/>
    <property type="project" value="UniProtKB-KW"/>
</dbReference>
<dbReference type="PROSITE" id="PS51379">
    <property type="entry name" value="4FE4S_FER_2"/>
    <property type="match status" value="2"/>
</dbReference>